<organism evidence="17 18">
    <name type="scientific">Hydrocarboniphaga effusa AP103</name>
    <dbReference type="NCBI Taxonomy" id="1172194"/>
    <lineage>
        <taxon>Bacteria</taxon>
        <taxon>Pseudomonadati</taxon>
        <taxon>Pseudomonadota</taxon>
        <taxon>Gammaproteobacteria</taxon>
        <taxon>Nevskiales</taxon>
        <taxon>Nevskiaceae</taxon>
        <taxon>Hydrocarboniphaga</taxon>
    </lineage>
</organism>
<dbReference type="PROSITE" id="PS52016">
    <property type="entry name" value="TONB_DEPENDENT_REC_3"/>
    <property type="match status" value="1"/>
</dbReference>
<protein>
    <submittedName>
        <fullName evidence="17">TonB-dependent receptor</fullName>
    </submittedName>
</protein>
<evidence type="ECO:0000313" key="17">
    <source>
        <dbReference type="EMBL" id="EIT67900.1"/>
    </source>
</evidence>
<dbReference type="Pfam" id="PF00593">
    <property type="entry name" value="TonB_dep_Rec_b-barrel"/>
    <property type="match status" value="1"/>
</dbReference>
<dbReference type="PANTHER" id="PTHR32552">
    <property type="entry name" value="FERRICHROME IRON RECEPTOR-RELATED"/>
    <property type="match status" value="1"/>
</dbReference>
<evidence type="ECO:0000256" key="9">
    <source>
        <dbReference type="ARBA" id="ARBA00023136"/>
    </source>
</evidence>
<comment type="subcellular location">
    <subcellularLocation>
        <location evidence="1 11">Cell outer membrane</location>
        <topology evidence="1 11">Multi-pass membrane protein</topology>
    </subcellularLocation>
</comment>
<keyword evidence="3 11" id="KW-1134">Transmembrane beta strand</keyword>
<evidence type="ECO:0000256" key="7">
    <source>
        <dbReference type="ARBA" id="ARBA00023065"/>
    </source>
</evidence>
<keyword evidence="14" id="KW-0732">Signal</keyword>
<comment type="caution">
    <text evidence="17">The sequence shown here is derived from an EMBL/GenBank/DDBJ whole genome shotgun (WGS) entry which is preliminary data.</text>
</comment>
<dbReference type="GO" id="GO:0009279">
    <property type="term" value="C:cell outer membrane"/>
    <property type="evidence" value="ECO:0007669"/>
    <property type="project" value="UniProtKB-SubCell"/>
</dbReference>
<dbReference type="STRING" id="1172194.WQQ_43350"/>
<keyword evidence="7" id="KW-0406">Ion transport</keyword>
<dbReference type="InterPro" id="IPR012910">
    <property type="entry name" value="Plug_dom"/>
</dbReference>
<dbReference type="InterPro" id="IPR000531">
    <property type="entry name" value="Beta-barrel_TonB"/>
</dbReference>
<dbReference type="Proteomes" id="UP000003704">
    <property type="component" value="Unassembled WGS sequence"/>
</dbReference>
<proteinExistence type="inferred from homology"/>
<keyword evidence="17" id="KW-0675">Receptor</keyword>
<dbReference type="PATRIC" id="fig|1172194.4.peg.4201"/>
<evidence type="ECO:0000256" key="5">
    <source>
        <dbReference type="ARBA" id="ARBA00022692"/>
    </source>
</evidence>
<keyword evidence="6" id="KW-0408">Iron</keyword>
<keyword evidence="8 12" id="KW-0798">TonB box</keyword>
<evidence type="ECO:0000256" key="2">
    <source>
        <dbReference type="ARBA" id="ARBA00022448"/>
    </source>
</evidence>
<dbReference type="InterPro" id="IPR036942">
    <property type="entry name" value="Beta-barrel_TonB_sf"/>
</dbReference>
<dbReference type="RefSeq" id="WP_007187270.1">
    <property type="nucleotide sequence ID" value="NZ_AKGD01000004.1"/>
</dbReference>
<keyword evidence="2 11" id="KW-0813">Transport</keyword>
<feature type="signal peptide" evidence="14">
    <location>
        <begin position="1"/>
        <end position="27"/>
    </location>
</feature>
<keyword evidence="4" id="KW-0410">Iron transport</keyword>
<dbReference type="PANTHER" id="PTHR32552:SF81">
    <property type="entry name" value="TONB-DEPENDENT OUTER MEMBRANE RECEPTOR"/>
    <property type="match status" value="1"/>
</dbReference>
<comment type="similarity">
    <text evidence="11 12">Belongs to the TonB-dependent receptor family.</text>
</comment>
<name>I8T1V8_9GAMM</name>
<evidence type="ECO:0000256" key="1">
    <source>
        <dbReference type="ARBA" id="ARBA00004571"/>
    </source>
</evidence>
<evidence type="ECO:0000256" key="8">
    <source>
        <dbReference type="ARBA" id="ARBA00023077"/>
    </source>
</evidence>
<accession>I8T1V8</accession>
<sequence length="808" mass="87218">MKALQPMVLRLCVTTAASLVLTPVAIAQPGEPAADATAQAEVDSGPEPAADDSSEAASSERTGAAAAVDDSFAVEEIVVTAQKREQSLREVPMSITAVSGDELSEKGISDVEGLVKVTPGLSYVESGSGVPVYSLRGVGFFDTSLGARPTVGVYTDEVQLPFSIMSQGAALDLQRVEILKGPQGTLFGQNATGGAINYIAAKPTQDFEAGVSTSLGRFYTSDTTGYVSGALAPTLNARLAGRVASSDDWQKSDTRDDSLGQKRFYQGRFLLDWTPSDRLFFELNANGFHDGSDTQAAQLVGRIYSSPAYSSEVPIVVNQPVAPSNNRAADWDPERQLRRDNDFYQYALRGELQASDAVTITSLTAYSHMRVEQLVDQDGTAATASLTNVAGVLSSFSQELRAAANVGRATVVVGANYSHDKSEEESLFQFPYTTSSYSTIPGMRTTASQLRGRQRFNTKAVFGNVDFAFTDELLAHAGLRYTDVDLHYVSCSAAGDATSAATYGTLVNVLRGRAGLPAVSVGVGSCISLDSTLTPGEIDAELKEDNVSWRAGLDWKPAADTLFYANVSKGYKSGSAPTLPAIEQSELAPVTQESVLAYEAGLKLGLLNRRIDLTAAIFDYEYQDKQLQGRRPTVLGVLPGLVNVPDSRIRGVEFQVDTYLQRTMRLTLAGTYLDSEVSKDFDNYSILGDAANFKGNDFPYTPKYQLVADWSYERGLSEQLDGVVGVNANYRSSTNAGFGDDERLAIDAYTLVDLRAGVKSSDEQWSAIAFVRNLTDEYYWTNVARQSDVIRRYAGQPRMYGLQLSFKF</sequence>
<dbReference type="SUPFAM" id="SSF56935">
    <property type="entry name" value="Porins"/>
    <property type="match status" value="1"/>
</dbReference>
<dbReference type="Pfam" id="PF07715">
    <property type="entry name" value="Plug"/>
    <property type="match status" value="1"/>
</dbReference>
<evidence type="ECO:0000256" key="14">
    <source>
        <dbReference type="SAM" id="SignalP"/>
    </source>
</evidence>
<keyword evidence="9 11" id="KW-0472">Membrane</keyword>
<feature type="region of interest" description="Disordered" evidence="13">
    <location>
        <begin position="32"/>
        <end position="62"/>
    </location>
</feature>
<feature type="domain" description="TonB-dependent receptor-like beta-barrel" evidence="15">
    <location>
        <begin position="304"/>
        <end position="774"/>
    </location>
</feature>
<gene>
    <name evidence="17" type="ORF">WQQ_43350</name>
</gene>
<evidence type="ECO:0000259" key="15">
    <source>
        <dbReference type="Pfam" id="PF00593"/>
    </source>
</evidence>
<evidence type="ECO:0000256" key="6">
    <source>
        <dbReference type="ARBA" id="ARBA00023004"/>
    </source>
</evidence>
<evidence type="ECO:0000256" key="11">
    <source>
        <dbReference type="PROSITE-ProRule" id="PRU01360"/>
    </source>
</evidence>
<dbReference type="EMBL" id="AKGD01000004">
    <property type="protein sequence ID" value="EIT67900.1"/>
    <property type="molecule type" value="Genomic_DNA"/>
</dbReference>
<evidence type="ECO:0000256" key="3">
    <source>
        <dbReference type="ARBA" id="ARBA00022452"/>
    </source>
</evidence>
<keyword evidence="18" id="KW-1185">Reference proteome</keyword>
<dbReference type="AlphaFoldDB" id="I8T1V8"/>
<feature type="domain" description="TonB-dependent receptor plug" evidence="16">
    <location>
        <begin position="88"/>
        <end position="195"/>
    </location>
</feature>
<dbReference type="CDD" id="cd01347">
    <property type="entry name" value="ligand_gated_channel"/>
    <property type="match status" value="1"/>
</dbReference>
<keyword evidence="10 11" id="KW-0998">Cell outer membrane</keyword>
<feature type="chain" id="PRO_5003714352" evidence="14">
    <location>
        <begin position="28"/>
        <end position="808"/>
    </location>
</feature>
<reference evidence="17 18" key="1">
    <citation type="journal article" date="2012" name="J. Bacteriol.">
        <title>Genome Sequence of n-Alkane-Degrading Hydrocarboniphaga effusa Strain AP103T (ATCC BAA-332T).</title>
        <authorList>
            <person name="Chang H.K."/>
            <person name="Zylstra G.J."/>
            <person name="Chae J.C."/>
        </authorList>
    </citation>
    <scope>NUCLEOTIDE SEQUENCE [LARGE SCALE GENOMIC DNA]</scope>
    <source>
        <strain evidence="17 18">AP103</strain>
    </source>
</reference>
<dbReference type="GO" id="GO:0006826">
    <property type="term" value="P:iron ion transport"/>
    <property type="evidence" value="ECO:0007669"/>
    <property type="project" value="UniProtKB-KW"/>
</dbReference>
<evidence type="ECO:0000259" key="16">
    <source>
        <dbReference type="Pfam" id="PF07715"/>
    </source>
</evidence>
<keyword evidence="5 11" id="KW-0812">Transmembrane</keyword>
<evidence type="ECO:0000256" key="13">
    <source>
        <dbReference type="SAM" id="MobiDB-lite"/>
    </source>
</evidence>
<dbReference type="InterPro" id="IPR039426">
    <property type="entry name" value="TonB-dep_rcpt-like"/>
</dbReference>
<evidence type="ECO:0000256" key="4">
    <source>
        <dbReference type="ARBA" id="ARBA00022496"/>
    </source>
</evidence>
<evidence type="ECO:0000256" key="10">
    <source>
        <dbReference type="ARBA" id="ARBA00023237"/>
    </source>
</evidence>
<dbReference type="Gene3D" id="2.40.170.20">
    <property type="entry name" value="TonB-dependent receptor, beta-barrel domain"/>
    <property type="match status" value="1"/>
</dbReference>
<evidence type="ECO:0000256" key="12">
    <source>
        <dbReference type="RuleBase" id="RU003357"/>
    </source>
</evidence>
<evidence type="ECO:0000313" key="18">
    <source>
        <dbReference type="Proteomes" id="UP000003704"/>
    </source>
</evidence>